<dbReference type="PANTHER" id="PTHR43229:SF2">
    <property type="entry name" value="NODULATION PROTEIN J"/>
    <property type="match status" value="1"/>
</dbReference>
<gene>
    <name evidence="7" type="ORF">A2822_03540</name>
</gene>
<keyword evidence="5" id="KW-1003">Cell membrane</keyword>
<feature type="transmembrane region" description="Helical" evidence="5">
    <location>
        <begin position="68"/>
        <end position="92"/>
    </location>
</feature>
<feature type="transmembrane region" description="Helical" evidence="5">
    <location>
        <begin position="147"/>
        <end position="171"/>
    </location>
</feature>
<comment type="subcellular location">
    <subcellularLocation>
        <location evidence="5">Cell membrane</location>
        <topology evidence="5">Multi-pass membrane protein</topology>
    </subcellularLocation>
    <subcellularLocation>
        <location evidence="1">Membrane</location>
        <topology evidence="1">Multi-pass membrane protein</topology>
    </subcellularLocation>
</comment>
<feature type="transmembrane region" description="Helical" evidence="5">
    <location>
        <begin position="37"/>
        <end position="56"/>
    </location>
</feature>
<keyword evidence="3 5" id="KW-1133">Transmembrane helix</keyword>
<evidence type="ECO:0000259" key="6">
    <source>
        <dbReference type="PROSITE" id="PS51012"/>
    </source>
</evidence>
<evidence type="ECO:0000313" key="8">
    <source>
        <dbReference type="Proteomes" id="UP000178774"/>
    </source>
</evidence>
<dbReference type="PANTHER" id="PTHR43229">
    <property type="entry name" value="NODULATION PROTEIN J"/>
    <property type="match status" value="1"/>
</dbReference>
<dbReference type="GO" id="GO:0140359">
    <property type="term" value="F:ABC-type transporter activity"/>
    <property type="evidence" value="ECO:0007669"/>
    <property type="project" value="InterPro"/>
</dbReference>
<evidence type="ECO:0000256" key="2">
    <source>
        <dbReference type="ARBA" id="ARBA00022692"/>
    </source>
</evidence>
<dbReference type="AlphaFoldDB" id="A0A1G2HTL5"/>
<dbReference type="GO" id="GO:0043190">
    <property type="term" value="C:ATP-binding cassette (ABC) transporter complex"/>
    <property type="evidence" value="ECO:0007669"/>
    <property type="project" value="InterPro"/>
</dbReference>
<organism evidence="7 8">
    <name type="scientific">Candidatus Staskawiczbacteria bacterium RIFCSPHIGHO2_01_FULL_41_41</name>
    <dbReference type="NCBI Taxonomy" id="1802203"/>
    <lineage>
        <taxon>Bacteria</taxon>
        <taxon>Candidatus Staskawicziibacteriota</taxon>
    </lineage>
</organism>
<proteinExistence type="inferred from homology"/>
<dbReference type="InterPro" id="IPR051784">
    <property type="entry name" value="Nod_factor_ABC_transporter"/>
</dbReference>
<dbReference type="InterPro" id="IPR047817">
    <property type="entry name" value="ABC2_TM_bact-type"/>
</dbReference>
<comment type="similarity">
    <text evidence="5">Belongs to the ABC-2 integral membrane protein family.</text>
</comment>
<dbReference type="EMBL" id="MHOP01000020">
    <property type="protein sequence ID" value="OGZ65580.1"/>
    <property type="molecule type" value="Genomic_DNA"/>
</dbReference>
<evidence type="ECO:0000256" key="5">
    <source>
        <dbReference type="RuleBase" id="RU361157"/>
    </source>
</evidence>
<keyword evidence="2 5" id="KW-0812">Transmembrane</keyword>
<keyword evidence="5" id="KW-0813">Transport</keyword>
<dbReference type="InterPro" id="IPR013525">
    <property type="entry name" value="ABC2_TM"/>
</dbReference>
<protein>
    <recommendedName>
        <fullName evidence="5">Transport permease protein</fullName>
    </recommendedName>
</protein>
<dbReference type="PROSITE" id="PS51012">
    <property type="entry name" value="ABC_TM2"/>
    <property type="match status" value="1"/>
</dbReference>
<accession>A0A1G2HTL5</accession>
<dbReference type="PIRSF" id="PIRSF006648">
    <property type="entry name" value="DrrB"/>
    <property type="match status" value="1"/>
</dbReference>
<sequence length="263" mass="28920">MAETNSHIAEQGLRWTISDIVAMTWRGLVRYIRLPQLLVFSTIQPILFLLLFTYVFGGAIQTTQDHYINFLVPGILVQIVIFGSVQTGVGLAEDLSKGLIDRLRSLPMARSAVLMGRTLADLVRNLFVMVLMIAVALIIGFRPSGSIGAIVAAVFLIASFGFAFSWVSAAIGLSVKNVETAQVAGFIWVFPLVFASSIFVPIETMPSWLEAFAKISPITVTVNAVRALMLGTPLGDNLWQSLVWIIGILIDFSMLAVWRYRKI</sequence>
<feature type="domain" description="ABC transmembrane type-2" evidence="6">
    <location>
        <begin position="36"/>
        <end position="263"/>
    </location>
</feature>
<feature type="transmembrane region" description="Helical" evidence="5">
    <location>
        <begin position="122"/>
        <end position="141"/>
    </location>
</feature>
<keyword evidence="4 5" id="KW-0472">Membrane</keyword>
<dbReference type="Pfam" id="PF01061">
    <property type="entry name" value="ABC2_membrane"/>
    <property type="match status" value="1"/>
</dbReference>
<evidence type="ECO:0000256" key="1">
    <source>
        <dbReference type="ARBA" id="ARBA00004141"/>
    </source>
</evidence>
<name>A0A1G2HTL5_9BACT</name>
<evidence type="ECO:0000256" key="3">
    <source>
        <dbReference type="ARBA" id="ARBA00022989"/>
    </source>
</evidence>
<evidence type="ECO:0000256" key="4">
    <source>
        <dbReference type="ARBA" id="ARBA00023136"/>
    </source>
</evidence>
<reference evidence="7 8" key="1">
    <citation type="journal article" date="2016" name="Nat. Commun.">
        <title>Thousands of microbial genomes shed light on interconnected biogeochemical processes in an aquifer system.</title>
        <authorList>
            <person name="Anantharaman K."/>
            <person name="Brown C.T."/>
            <person name="Hug L.A."/>
            <person name="Sharon I."/>
            <person name="Castelle C.J."/>
            <person name="Probst A.J."/>
            <person name="Thomas B.C."/>
            <person name="Singh A."/>
            <person name="Wilkins M.J."/>
            <person name="Karaoz U."/>
            <person name="Brodie E.L."/>
            <person name="Williams K.H."/>
            <person name="Hubbard S.S."/>
            <person name="Banfield J.F."/>
        </authorList>
    </citation>
    <scope>NUCLEOTIDE SEQUENCE [LARGE SCALE GENOMIC DNA]</scope>
</reference>
<dbReference type="Proteomes" id="UP000178774">
    <property type="component" value="Unassembled WGS sequence"/>
</dbReference>
<feature type="transmembrane region" description="Helical" evidence="5">
    <location>
        <begin position="183"/>
        <end position="202"/>
    </location>
</feature>
<feature type="transmembrane region" description="Helical" evidence="5">
    <location>
        <begin position="238"/>
        <end position="258"/>
    </location>
</feature>
<dbReference type="InterPro" id="IPR000412">
    <property type="entry name" value="ABC_2_transport"/>
</dbReference>
<evidence type="ECO:0000313" key="7">
    <source>
        <dbReference type="EMBL" id="OGZ65580.1"/>
    </source>
</evidence>
<comment type="caution">
    <text evidence="7">The sequence shown here is derived from an EMBL/GenBank/DDBJ whole genome shotgun (WGS) entry which is preliminary data.</text>
</comment>